<dbReference type="AlphaFoldDB" id="A0A0N5CPS5"/>
<dbReference type="Proteomes" id="UP000276776">
    <property type="component" value="Unassembled WGS sequence"/>
</dbReference>
<name>A0A0N5CPS5_THECL</name>
<keyword evidence="2" id="KW-1185">Reference proteome</keyword>
<evidence type="ECO:0000313" key="2">
    <source>
        <dbReference type="Proteomes" id="UP000276776"/>
    </source>
</evidence>
<gene>
    <name evidence="1" type="ORF">TCLT_LOCUS2226</name>
</gene>
<sequence>MILPQQYLKYLVLEPNQHLQKFTLHGRQVKLLRFHAVA</sequence>
<protein>
    <submittedName>
        <fullName evidence="3">FERM domain-containing protein</fullName>
    </submittedName>
</protein>
<organism evidence="3">
    <name type="scientific">Thelazia callipaeda</name>
    <name type="common">Oriental eyeworm</name>
    <name type="synonym">Parasitic nematode</name>
    <dbReference type="NCBI Taxonomy" id="103827"/>
    <lineage>
        <taxon>Eukaryota</taxon>
        <taxon>Metazoa</taxon>
        <taxon>Ecdysozoa</taxon>
        <taxon>Nematoda</taxon>
        <taxon>Chromadorea</taxon>
        <taxon>Rhabditida</taxon>
        <taxon>Spirurina</taxon>
        <taxon>Spiruromorpha</taxon>
        <taxon>Thelazioidea</taxon>
        <taxon>Thelaziidae</taxon>
        <taxon>Thelazia</taxon>
    </lineage>
</organism>
<proteinExistence type="predicted"/>
<evidence type="ECO:0000313" key="3">
    <source>
        <dbReference type="WBParaSite" id="TCLT_0000222501-mRNA-1"/>
    </source>
</evidence>
<reference evidence="3" key="1">
    <citation type="submission" date="2017-02" db="UniProtKB">
        <authorList>
            <consortium name="WormBaseParasite"/>
        </authorList>
    </citation>
    <scope>IDENTIFICATION</scope>
</reference>
<accession>A0A0N5CPS5</accession>
<dbReference type="EMBL" id="UYYF01000408">
    <property type="protein sequence ID" value="VDM98061.1"/>
    <property type="molecule type" value="Genomic_DNA"/>
</dbReference>
<reference evidence="1 2" key="2">
    <citation type="submission" date="2018-11" db="EMBL/GenBank/DDBJ databases">
        <authorList>
            <consortium name="Pathogen Informatics"/>
        </authorList>
    </citation>
    <scope>NUCLEOTIDE SEQUENCE [LARGE SCALE GENOMIC DNA]</scope>
</reference>
<dbReference type="WBParaSite" id="TCLT_0000222501-mRNA-1">
    <property type="protein sequence ID" value="TCLT_0000222501-mRNA-1"/>
    <property type="gene ID" value="TCLT_0000222501"/>
</dbReference>
<evidence type="ECO:0000313" key="1">
    <source>
        <dbReference type="EMBL" id="VDM98061.1"/>
    </source>
</evidence>